<accession>A0ACC3DCC1</accession>
<comment type="caution">
    <text evidence="1">The sequence shown here is derived from an EMBL/GenBank/DDBJ whole genome shotgun (WGS) entry which is preliminary data.</text>
</comment>
<keyword evidence="2" id="KW-1185">Reference proteome</keyword>
<name>A0ACC3DCC1_9PEZI</name>
<sequence>MGFSSGLIIGGFTLTASVLYLSATYHRQQGHSASETSTSSACTTSATNGNGARPSSSPPASSPAPSAAYSHTPSPKWTESADNNPTDSSSKAYSQSSATMNLLDKASAKRVFDDWKIYYGTLIYMGVVCTSYAGNFFIPTILREMGYTAETAQSVALTCLSNLMSGHHKRAIAPAIQVGFGNCGGLIASNIFFTTESPLYKDGYGTALGLLWMCAISCTVLYVGVRRENAKRDRGERAYRLQLMDADDLGDDHPSWRYAT</sequence>
<evidence type="ECO:0000313" key="1">
    <source>
        <dbReference type="EMBL" id="KAK3065190.1"/>
    </source>
</evidence>
<reference evidence="1" key="1">
    <citation type="submission" date="2024-09" db="EMBL/GenBank/DDBJ databases">
        <title>Black Yeasts Isolated from many extreme environments.</title>
        <authorList>
            <person name="Coleine C."/>
            <person name="Stajich J.E."/>
            <person name="Selbmann L."/>
        </authorList>
    </citation>
    <scope>NUCLEOTIDE SEQUENCE</scope>
    <source>
        <strain evidence="1">CCFEE 5737</strain>
    </source>
</reference>
<protein>
    <submittedName>
        <fullName evidence="1">Uncharacterized protein</fullName>
    </submittedName>
</protein>
<dbReference type="Proteomes" id="UP001186974">
    <property type="component" value="Unassembled WGS sequence"/>
</dbReference>
<proteinExistence type="predicted"/>
<evidence type="ECO:0000313" key="2">
    <source>
        <dbReference type="Proteomes" id="UP001186974"/>
    </source>
</evidence>
<organism evidence="1 2">
    <name type="scientific">Coniosporium uncinatum</name>
    <dbReference type="NCBI Taxonomy" id="93489"/>
    <lineage>
        <taxon>Eukaryota</taxon>
        <taxon>Fungi</taxon>
        <taxon>Dikarya</taxon>
        <taxon>Ascomycota</taxon>
        <taxon>Pezizomycotina</taxon>
        <taxon>Dothideomycetes</taxon>
        <taxon>Dothideomycetes incertae sedis</taxon>
        <taxon>Coniosporium</taxon>
    </lineage>
</organism>
<gene>
    <name evidence="1" type="ORF">LTS18_006740</name>
</gene>
<dbReference type="EMBL" id="JAWDJW010006350">
    <property type="protein sequence ID" value="KAK3065190.1"/>
    <property type="molecule type" value="Genomic_DNA"/>
</dbReference>